<dbReference type="EMBL" id="JAEDAM010000070">
    <property type="protein sequence ID" value="MBS8122313.1"/>
    <property type="molecule type" value="Genomic_DNA"/>
</dbReference>
<organism evidence="1 2">
    <name type="scientific">Candidatus Vampirococcus lugosii</name>
    <dbReference type="NCBI Taxonomy" id="2789015"/>
    <lineage>
        <taxon>Bacteria</taxon>
        <taxon>Candidatus Absconditibacteriota</taxon>
        <taxon>Vampirococcus</taxon>
    </lineage>
</organism>
<accession>A0ABS5QME2</accession>
<sequence>MECNDTSSNKSQSYKDLMQKKLHKVLSLGEMGEDVIDYLSGLDEESLYVFLSTIFGRRVQNTSLKDVMRQRQNSRFCRPKEENVHKKILIEQTISQNMDDDMELVELSPLNPLGLNTFLSGISPNRGLSSIKGHDVMSDGASVIALLGAEKRKELFGAQTKEKINQKVSLCSNNVLVRNQIMYINGKVCSPFLRVCQNGVFGRKGNSVSFFSEATIEVLELYLKTLMSLKENGYINMRYIDIYLSDMRITRKLFESHVECNDIDLELQKFREYQLKHPIENNGSQL</sequence>
<reference evidence="1 2" key="1">
    <citation type="journal article" date="2021" name="Nat. Commun.">
        <title>Reductive evolution and unique predatory mode in the CPR bacterium Vampirococcus lugosii.</title>
        <authorList>
            <person name="Moreira D."/>
            <person name="Zivanovic Y."/>
            <person name="Lopez-Archilla A.I."/>
            <person name="Iniesto M."/>
            <person name="Lopez-Garcia P."/>
        </authorList>
    </citation>
    <scope>NUCLEOTIDE SEQUENCE [LARGE SCALE GENOMIC DNA]</scope>
    <source>
        <strain evidence="1">Chiprana</strain>
    </source>
</reference>
<evidence type="ECO:0000313" key="2">
    <source>
        <dbReference type="Proteomes" id="UP000680365"/>
    </source>
</evidence>
<dbReference type="RefSeq" id="WP_213349756.1">
    <property type="nucleotide sequence ID" value="NZ_JAEDAM010000070.1"/>
</dbReference>
<name>A0ABS5QME2_9BACT</name>
<comment type="caution">
    <text evidence="1">The sequence shown here is derived from an EMBL/GenBank/DDBJ whole genome shotgun (WGS) entry which is preliminary data.</text>
</comment>
<dbReference type="Proteomes" id="UP000680365">
    <property type="component" value="Unassembled WGS sequence"/>
</dbReference>
<gene>
    <name evidence="1" type="ORF">VAMP_278n40</name>
</gene>
<keyword evidence="2" id="KW-1185">Reference proteome</keyword>
<proteinExistence type="predicted"/>
<evidence type="ECO:0000313" key="1">
    <source>
        <dbReference type="EMBL" id="MBS8122313.1"/>
    </source>
</evidence>
<protein>
    <submittedName>
        <fullName evidence="1">Uncharacterized protein</fullName>
    </submittedName>
</protein>